<keyword evidence="3" id="KW-1185">Reference proteome</keyword>
<protein>
    <submittedName>
        <fullName evidence="2">Uncharacterized protein</fullName>
    </submittedName>
</protein>
<feature type="transmembrane region" description="Helical" evidence="1">
    <location>
        <begin position="12"/>
        <end position="34"/>
    </location>
</feature>
<dbReference type="OrthoDB" id="5322539at2759"/>
<sequence length="494" mass="54919">MAVFPFNLKCSAVIVMVTALMAAIVFALGHDIFYRSLDGRTVMNDQPLKFWISSLNVSDQQIYISLGTLFAFSVRSFVGISVSTAFDQLAWKSINGKTTQIGVIDDLLSALKNGFTFFNLQLWKRFPISMTLGIICWILPITSMISPATLSVHLSPANEHLLRRVPRIDFSSANFVNFLSFKLSNPTTGRTAWMTWYGSTAPETQRIVKSVAAQGKILPMEPPAVKSSWSMEFHGPTLVCDHVNNTVNDYFTQNVAQAMNNPIIYAEGGSLYHNYRYLSWTPDSDDLIGSTPFYQFQENGTRMWRLRSFQPGPGSVDSFNQTAIDLNPRNPLNEGSPLSVSVAIFPPVPGCNDSDGASKRQRSNLHQSEIIHCSLHNASYQASFNYINGDQRISVKDRKVLNGISYIEGISNADLDTGLSYSNVSFMYSPRLIESLSYQSIMEAFSEVLSGMITAAEFVAQDQKGDQTVTIRGLQLNTTVVSTKLMDTKEMKIL</sequence>
<evidence type="ECO:0000256" key="1">
    <source>
        <dbReference type="SAM" id="Phobius"/>
    </source>
</evidence>
<keyword evidence="1" id="KW-0472">Membrane</keyword>
<organism evidence="2 3">
    <name type="scientific">Penicillium olsonii</name>
    <dbReference type="NCBI Taxonomy" id="99116"/>
    <lineage>
        <taxon>Eukaryota</taxon>
        <taxon>Fungi</taxon>
        <taxon>Dikarya</taxon>
        <taxon>Ascomycota</taxon>
        <taxon>Pezizomycotina</taxon>
        <taxon>Eurotiomycetes</taxon>
        <taxon>Eurotiomycetidae</taxon>
        <taxon>Eurotiales</taxon>
        <taxon>Aspergillaceae</taxon>
        <taxon>Penicillium</taxon>
    </lineage>
</organism>
<proteinExistence type="predicted"/>
<evidence type="ECO:0000313" key="2">
    <source>
        <dbReference type="EMBL" id="CAG7998258.1"/>
    </source>
</evidence>
<keyword evidence="1" id="KW-0812">Transmembrane</keyword>
<name>A0A9W4ML14_PENOL</name>
<reference evidence="2" key="1">
    <citation type="submission" date="2021-07" db="EMBL/GenBank/DDBJ databases">
        <authorList>
            <person name="Branca A.L. A."/>
        </authorList>
    </citation>
    <scope>NUCLEOTIDE SEQUENCE</scope>
</reference>
<accession>A0A9W4ML14</accession>
<comment type="caution">
    <text evidence="2">The sequence shown here is derived from an EMBL/GenBank/DDBJ whole genome shotgun (WGS) entry which is preliminary data.</text>
</comment>
<dbReference type="PANTHER" id="PTHR35041">
    <property type="entry name" value="MEDIATOR OF RNA POLYMERASE II TRANSCRIPTION SUBUNIT 1"/>
    <property type="match status" value="1"/>
</dbReference>
<dbReference type="AlphaFoldDB" id="A0A9W4ML14"/>
<dbReference type="PANTHER" id="PTHR35041:SF6">
    <property type="entry name" value="FORMYLMETHIONINE DEFORMYLASE-LIKE PROTEIN-RELATED"/>
    <property type="match status" value="1"/>
</dbReference>
<keyword evidence="1" id="KW-1133">Transmembrane helix</keyword>
<evidence type="ECO:0000313" key="3">
    <source>
        <dbReference type="Proteomes" id="UP001153618"/>
    </source>
</evidence>
<dbReference type="Proteomes" id="UP001153618">
    <property type="component" value="Unassembled WGS sequence"/>
</dbReference>
<dbReference type="EMBL" id="CAJVOS010000012">
    <property type="protein sequence ID" value="CAG7998258.1"/>
    <property type="molecule type" value="Genomic_DNA"/>
</dbReference>
<gene>
    <name evidence="2" type="ORF">POLS_LOCUS1782</name>
</gene>